<dbReference type="VEuPathDB" id="VectorBase:PPAPM1_005013"/>
<organism evidence="2 3">
    <name type="scientific">Phlebotomus papatasi</name>
    <name type="common">Sandfly</name>
    <dbReference type="NCBI Taxonomy" id="29031"/>
    <lineage>
        <taxon>Eukaryota</taxon>
        <taxon>Metazoa</taxon>
        <taxon>Ecdysozoa</taxon>
        <taxon>Arthropoda</taxon>
        <taxon>Hexapoda</taxon>
        <taxon>Insecta</taxon>
        <taxon>Pterygota</taxon>
        <taxon>Neoptera</taxon>
        <taxon>Endopterygota</taxon>
        <taxon>Diptera</taxon>
        <taxon>Nematocera</taxon>
        <taxon>Psychodoidea</taxon>
        <taxon>Psychodidae</taxon>
        <taxon>Phlebotomus</taxon>
        <taxon>Phlebotomus</taxon>
    </lineage>
</organism>
<dbReference type="EMBL" id="AJVK01023758">
    <property type="status" value="NOT_ANNOTATED_CDS"/>
    <property type="molecule type" value="Genomic_DNA"/>
</dbReference>
<dbReference type="EnsemblMetazoa" id="PPAI002038-RA">
    <property type="protein sequence ID" value="PPAI002038-PA"/>
    <property type="gene ID" value="PPAI002038"/>
</dbReference>
<dbReference type="PROSITE" id="PS51155">
    <property type="entry name" value="CHIT_BIND_RR_2"/>
    <property type="match status" value="2"/>
</dbReference>
<sequence length="176" mass="20464">MKFVLALALCIAFAAVLEAKIPISHTMRHDDFEPIKEGWHIPSYEYKYGVFDPKSGDHKEQWEHRHHDIVKGHYWLHEPDGTKRIVEYTSDPKTGFHAIHIPSYEYKYGVEDPKTGDHKEQWEHRHHDIVKGGYMLHDADGTKRIVEYTSDPKTGFHAIVKTEGHAEHPLHYGIGH</sequence>
<dbReference type="GO" id="GO:0005615">
    <property type="term" value="C:extracellular space"/>
    <property type="evidence" value="ECO:0007669"/>
    <property type="project" value="TreeGrafter"/>
</dbReference>
<dbReference type="VEuPathDB" id="VectorBase:PPAI002038"/>
<dbReference type="PRINTS" id="PR00947">
    <property type="entry name" value="CUTICLE"/>
</dbReference>
<evidence type="ECO:0000256" key="1">
    <source>
        <dbReference type="ARBA" id="ARBA00022460"/>
    </source>
</evidence>
<dbReference type="GO" id="GO:0042302">
    <property type="term" value="F:structural constituent of cuticle"/>
    <property type="evidence" value="ECO:0007669"/>
    <property type="project" value="UniProtKB-UniRule"/>
</dbReference>
<dbReference type="Pfam" id="PF00379">
    <property type="entry name" value="Chitin_bind_4"/>
    <property type="match status" value="2"/>
</dbReference>
<evidence type="ECO:0000313" key="2">
    <source>
        <dbReference type="EnsemblMetazoa" id="PPAI002038-PA"/>
    </source>
</evidence>
<accession>A0A1B0D3W5</accession>
<dbReference type="VEuPathDB" id="VectorBase:PPAPM1_002303"/>
<name>A0A1B0D3W5_PHLPP</name>
<dbReference type="EMBL" id="AJVK01023759">
    <property type="status" value="NOT_ANNOTATED_CDS"/>
    <property type="molecule type" value="Genomic_DNA"/>
</dbReference>
<dbReference type="AlphaFoldDB" id="A0A1B0D3W5"/>
<dbReference type="InterPro" id="IPR000618">
    <property type="entry name" value="Insect_cuticle"/>
</dbReference>
<dbReference type="PANTHER" id="PTHR12236">
    <property type="entry name" value="STRUCTURAL CONTITUENT OF CUTICLE"/>
    <property type="match status" value="1"/>
</dbReference>
<keyword evidence="3" id="KW-1185">Reference proteome</keyword>
<keyword evidence="1" id="KW-0193">Cuticle</keyword>
<dbReference type="Proteomes" id="UP000092462">
    <property type="component" value="Unassembled WGS sequence"/>
</dbReference>
<dbReference type="PANTHER" id="PTHR12236:SF76">
    <property type="entry name" value="ADULT-SPECIFIC CUTICULAR PROTEIN ACP-20-LIKE PROTEIN"/>
    <property type="match status" value="1"/>
</dbReference>
<proteinExistence type="predicted"/>
<reference evidence="2" key="1">
    <citation type="submission" date="2022-08" db="UniProtKB">
        <authorList>
            <consortium name="EnsemblMetazoa"/>
        </authorList>
    </citation>
    <scope>IDENTIFICATION</scope>
    <source>
        <strain evidence="2">Israel</strain>
    </source>
</reference>
<dbReference type="GO" id="GO:0031012">
    <property type="term" value="C:extracellular matrix"/>
    <property type="evidence" value="ECO:0007669"/>
    <property type="project" value="TreeGrafter"/>
</dbReference>
<protein>
    <submittedName>
        <fullName evidence="2">Uncharacterized protein</fullName>
    </submittedName>
</protein>
<dbReference type="InterPro" id="IPR051217">
    <property type="entry name" value="Insect_Cuticle_Struc_Prot"/>
</dbReference>
<evidence type="ECO:0000313" key="3">
    <source>
        <dbReference type="Proteomes" id="UP000092462"/>
    </source>
</evidence>